<accession>A0AAE0D430</accession>
<keyword evidence="2" id="KW-1185">Reference proteome</keyword>
<evidence type="ECO:0000313" key="1">
    <source>
        <dbReference type="EMBL" id="KAK2751686.1"/>
    </source>
</evidence>
<protein>
    <submittedName>
        <fullName evidence="1">Uncharacterized protein</fullName>
    </submittedName>
</protein>
<dbReference type="Proteomes" id="UP001281614">
    <property type="component" value="Unassembled WGS sequence"/>
</dbReference>
<name>A0AAE0D430_COLKA</name>
<comment type="caution">
    <text evidence="1">The sequence shown here is derived from an EMBL/GenBank/DDBJ whole genome shotgun (WGS) entry which is preliminary data.</text>
</comment>
<gene>
    <name evidence="1" type="ORF">CKAH01_17823</name>
</gene>
<proteinExistence type="predicted"/>
<sequence length="27" mass="3088">MTDAVYGRKAAGFLMRLRSRCRQLEAS</sequence>
<dbReference type="EMBL" id="VYYT01000260">
    <property type="protein sequence ID" value="KAK2751686.1"/>
    <property type="molecule type" value="Genomic_DNA"/>
</dbReference>
<reference evidence="1" key="1">
    <citation type="submission" date="2023-02" db="EMBL/GenBank/DDBJ databases">
        <title>Colletotrichum kahawae CIFC_Que2 genome sequencing and assembly.</title>
        <authorList>
            <person name="Baroncelli R."/>
        </authorList>
    </citation>
    <scope>NUCLEOTIDE SEQUENCE</scope>
    <source>
        <strain evidence="1">CIFC_Que2</strain>
    </source>
</reference>
<organism evidence="1 2">
    <name type="scientific">Colletotrichum kahawae</name>
    <name type="common">Coffee berry disease fungus</name>
    <dbReference type="NCBI Taxonomy" id="34407"/>
    <lineage>
        <taxon>Eukaryota</taxon>
        <taxon>Fungi</taxon>
        <taxon>Dikarya</taxon>
        <taxon>Ascomycota</taxon>
        <taxon>Pezizomycotina</taxon>
        <taxon>Sordariomycetes</taxon>
        <taxon>Hypocreomycetidae</taxon>
        <taxon>Glomerellales</taxon>
        <taxon>Glomerellaceae</taxon>
        <taxon>Colletotrichum</taxon>
        <taxon>Colletotrichum gloeosporioides species complex</taxon>
    </lineage>
</organism>
<evidence type="ECO:0000313" key="2">
    <source>
        <dbReference type="Proteomes" id="UP001281614"/>
    </source>
</evidence>
<dbReference type="AlphaFoldDB" id="A0AAE0D430"/>